<dbReference type="Proteomes" id="UP000712157">
    <property type="component" value="Unassembled WGS sequence"/>
</dbReference>
<evidence type="ECO:0000313" key="3">
    <source>
        <dbReference type="Proteomes" id="UP000712157"/>
    </source>
</evidence>
<dbReference type="AlphaFoldDB" id="A0A949K2X3"/>
<dbReference type="SUPFAM" id="SSF160527">
    <property type="entry name" value="V-type ATPase subunit E-like"/>
    <property type="match status" value="1"/>
</dbReference>
<name>A0A949K2X3_9FIRM</name>
<dbReference type="InterPro" id="IPR038495">
    <property type="entry name" value="ATPase_E_C"/>
</dbReference>
<evidence type="ECO:0000256" key="1">
    <source>
        <dbReference type="SAM" id="MobiDB-lite"/>
    </source>
</evidence>
<keyword evidence="3" id="KW-1185">Reference proteome</keyword>
<gene>
    <name evidence="2" type="ORF">KTH89_21140</name>
</gene>
<organism evidence="2 3">
    <name type="scientific">Diplocloster agilis</name>
    <dbReference type="NCBI Taxonomy" id="2850323"/>
    <lineage>
        <taxon>Bacteria</taxon>
        <taxon>Bacillati</taxon>
        <taxon>Bacillota</taxon>
        <taxon>Clostridia</taxon>
        <taxon>Lachnospirales</taxon>
        <taxon>Lachnospiraceae</taxon>
        <taxon>Diplocloster</taxon>
    </lineage>
</organism>
<proteinExistence type="predicted"/>
<feature type="region of interest" description="Disordered" evidence="1">
    <location>
        <begin position="1"/>
        <end position="23"/>
    </location>
</feature>
<comment type="caution">
    <text evidence="2">The sequence shown here is derived from an EMBL/GenBank/DDBJ whole genome shotgun (WGS) entry which is preliminary data.</text>
</comment>
<dbReference type="EMBL" id="JAHQCW010000048">
    <property type="protein sequence ID" value="MBU9739046.1"/>
    <property type="molecule type" value="Genomic_DNA"/>
</dbReference>
<protein>
    <submittedName>
        <fullName evidence="2">V-type ATP synthase subunit E</fullName>
    </submittedName>
</protein>
<dbReference type="RefSeq" id="WP_238722987.1">
    <property type="nucleotide sequence ID" value="NZ_JAHQCW010000048.1"/>
</dbReference>
<dbReference type="Gene3D" id="3.30.2320.30">
    <property type="entry name" value="ATP synthase, E subunit, C-terminal"/>
    <property type="match status" value="1"/>
</dbReference>
<sequence>MTTEEKLQHFQASALEDARQQSRQMLDDYTKALEKELDEHKQDKIRQAKLQIEMQTADLERNKNKELSREQLHIKRKLTKQQTALTDKLFVEIGDMLTNFTSTHEYNDMLIRQIREAKEFAKEDEIIIYIDPSDTSRLAGLEMATGVGLTISQYSFLGGTRAVIPSKNILIDNSFQTKLAEAKEAFTWR</sequence>
<reference evidence="2" key="1">
    <citation type="submission" date="2021-06" db="EMBL/GenBank/DDBJ databases">
        <title>Description of novel taxa of the family Lachnospiraceae.</title>
        <authorList>
            <person name="Chaplin A.V."/>
            <person name="Sokolova S.R."/>
            <person name="Pikina A.P."/>
            <person name="Korzhanova M."/>
            <person name="Belova V."/>
            <person name="Korostin D."/>
            <person name="Efimov B.A."/>
        </authorList>
    </citation>
    <scope>NUCLEOTIDE SEQUENCE</scope>
    <source>
        <strain evidence="2">ASD5720</strain>
    </source>
</reference>
<evidence type="ECO:0000313" key="2">
    <source>
        <dbReference type="EMBL" id="MBU9739046.1"/>
    </source>
</evidence>
<accession>A0A949K2X3</accession>